<proteinExistence type="predicted"/>
<reference evidence="2 3" key="1">
    <citation type="journal article" date="2018" name="BMC Genomics">
        <title>Genomic comparison of Trypanosoma conorhini and Trypanosoma rangeli to Trypanosoma cruzi strains of high and low virulence.</title>
        <authorList>
            <person name="Bradwell K.R."/>
            <person name="Koparde V.N."/>
            <person name="Matveyev A.V."/>
            <person name="Serrano M.G."/>
            <person name="Alves J.M."/>
            <person name="Parikh H."/>
            <person name="Huang B."/>
            <person name="Lee V."/>
            <person name="Espinosa-Alvarez O."/>
            <person name="Ortiz P.A."/>
            <person name="Costa-Martins A.G."/>
            <person name="Teixeira M.M."/>
            <person name="Buck G.A."/>
        </authorList>
    </citation>
    <scope>NUCLEOTIDE SEQUENCE [LARGE SCALE GENOMIC DNA]</scope>
    <source>
        <strain evidence="2 3">AM80</strain>
    </source>
</reference>
<dbReference type="GeneID" id="40327974"/>
<keyword evidence="3" id="KW-1185">Reference proteome</keyword>
<comment type="caution">
    <text evidence="2">The sequence shown here is derived from an EMBL/GenBank/DDBJ whole genome shotgun (WGS) entry which is preliminary data.</text>
</comment>
<sequence length="153" mass="17549">MHELPRFHRLLCVAGAGPNCSGAHGIGGRDGESQRKVCHDGQRALRNDNNKRGYQEVKMATFLQLGDRERREEWGIAAWARLRPSGDGTSLEKAYRADKEGAGRERPHWRREGVKREATKHQPTKGNKDRFEEWHLKGSEQGKCLKYEWTATR</sequence>
<evidence type="ECO:0000313" key="3">
    <source>
        <dbReference type="Proteomes" id="UP000283634"/>
    </source>
</evidence>
<name>A0A3R7NGT4_TRYRA</name>
<gene>
    <name evidence="2" type="ORF">TraAM80_04041</name>
</gene>
<dbReference type="AlphaFoldDB" id="A0A3R7NGT4"/>
<accession>A0A3R7NGT4</accession>
<dbReference type="Proteomes" id="UP000283634">
    <property type="component" value="Unassembled WGS sequence"/>
</dbReference>
<dbReference type="RefSeq" id="XP_029239202.1">
    <property type="nucleotide sequence ID" value="XM_029380985.1"/>
</dbReference>
<evidence type="ECO:0000256" key="1">
    <source>
        <dbReference type="SAM" id="MobiDB-lite"/>
    </source>
</evidence>
<evidence type="ECO:0000313" key="2">
    <source>
        <dbReference type="EMBL" id="RNF06343.1"/>
    </source>
</evidence>
<protein>
    <submittedName>
        <fullName evidence="2">Uncharacterized protein</fullName>
    </submittedName>
</protein>
<feature type="region of interest" description="Disordered" evidence="1">
    <location>
        <begin position="87"/>
        <end position="132"/>
    </location>
</feature>
<dbReference type="EMBL" id="MKGL01000111">
    <property type="protein sequence ID" value="RNF06343.1"/>
    <property type="molecule type" value="Genomic_DNA"/>
</dbReference>
<organism evidence="2 3">
    <name type="scientific">Trypanosoma rangeli</name>
    <dbReference type="NCBI Taxonomy" id="5698"/>
    <lineage>
        <taxon>Eukaryota</taxon>
        <taxon>Discoba</taxon>
        <taxon>Euglenozoa</taxon>
        <taxon>Kinetoplastea</taxon>
        <taxon>Metakinetoplastina</taxon>
        <taxon>Trypanosomatida</taxon>
        <taxon>Trypanosomatidae</taxon>
        <taxon>Trypanosoma</taxon>
        <taxon>Herpetosoma</taxon>
    </lineage>
</organism>
<feature type="compositionally biased region" description="Basic and acidic residues" evidence="1">
    <location>
        <begin position="93"/>
        <end position="132"/>
    </location>
</feature>